<dbReference type="PROSITE" id="PS00676">
    <property type="entry name" value="SIGMA54_INTERACT_2"/>
    <property type="match status" value="1"/>
</dbReference>
<dbReference type="OrthoDB" id="9761705at2"/>
<dbReference type="Proteomes" id="UP000199531">
    <property type="component" value="Unassembled WGS sequence"/>
</dbReference>
<dbReference type="STRING" id="1121117.SAMN02745977_02311"/>
<reference evidence="7 8" key="1">
    <citation type="submission" date="2016-10" db="EMBL/GenBank/DDBJ databases">
        <authorList>
            <person name="de Groot N.N."/>
        </authorList>
    </citation>
    <scope>NUCLEOTIDE SEQUENCE [LARGE SCALE GENOMIC DNA]</scope>
    <source>
        <strain evidence="7 8">DSM 15123</strain>
    </source>
</reference>
<dbReference type="InterPro" id="IPR003593">
    <property type="entry name" value="AAA+_ATPase"/>
</dbReference>
<dbReference type="Pfam" id="PF00158">
    <property type="entry name" value="Sigma54_activat"/>
    <property type="match status" value="1"/>
</dbReference>
<dbReference type="Gene3D" id="1.10.8.60">
    <property type="match status" value="1"/>
</dbReference>
<dbReference type="GO" id="GO:0006355">
    <property type="term" value="P:regulation of DNA-templated transcription"/>
    <property type="evidence" value="ECO:0007669"/>
    <property type="project" value="InterPro"/>
</dbReference>
<dbReference type="InterPro" id="IPR058031">
    <property type="entry name" value="AAA_lid_NorR"/>
</dbReference>
<dbReference type="InterPro" id="IPR035965">
    <property type="entry name" value="PAS-like_dom_sf"/>
</dbReference>
<gene>
    <name evidence="7" type="ORF">SAMN02745977_02311</name>
</gene>
<dbReference type="InterPro" id="IPR027417">
    <property type="entry name" value="P-loop_NTPase"/>
</dbReference>
<name>A0A1H8KC70_9BURK</name>
<dbReference type="InterPro" id="IPR025662">
    <property type="entry name" value="Sigma_54_int_dom_ATP-bd_1"/>
</dbReference>
<dbReference type="EMBL" id="FOCW01000010">
    <property type="protein sequence ID" value="SEN90602.1"/>
    <property type="molecule type" value="Genomic_DNA"/>
</dbReference>
<dbReference type="InterPro" id="IPR013656">
    <property type="entry name" value="PAS_4"/>
</dbReference>
<dbReference type="CDD" id="cd00090">
    <property type="entry name" value="HTH_ARSR"/>
    <property type="match status" value="1"/>
</dbReference>
<evidence type="ECO:0000256" key="1">
    <source>
        <dbReference type="ARBA" id="ARBA00022741"/>
    </source>
</evidence>
<dbReference type="SUPFAM" id="SSF46689">
    <property type="entry name" value="Homeodomain-like"/>
    <property type="match status" value="1"/>
</dbReference>
<feature type="domain" description="Sigma-54 factor interaction" evidence="6">
    <location>
        <begin position="135"/>
        <end position="361"/>
    </location>
</feature>
<dbReference type="PROSITE" id="PS50045">
    <property type="entry name" value="SIGMA54_INTERACT_4"/>
    <property type="match status" value="1"/>
</dbReference>
<evidence type="ECO:0000256" key="5">
    <source>
        <dbReference type="ARBA" id="ARBA00023163"/>
    </source>
</evidence>
<dbReference type="Gene3D" id="3.40.50.300">
    <property type="entry name" value="P-loop containing nucleotide triphosphate hydrolases"/>
    <property type="match status" value="1"/>
</dbReference>
<dbReference type="InterPro" id="IPR011991">
    <property type="entry name" value="ArsR-like_HTH"/>
</dbReference>
<keyword evidence="1" id="KW-0547">Nucleotide-binding</keyword>
<dbReference type="Pfam" id="PF08448">
    <property type="entry name" value="PAS_4"/>
    <property type="match status" value="1"/>
</dbReference>
<dbReference type="PROSITE" id="PS00675">
    <property type="entry name" value="SIGMA54_INTERACT_1"/>
    <property type="match status" value="1"/>
</dbReference>
<dbReference type="AlphaFoldDB" id="A0A1H8KC70"/>
<dbReference type="InterPro" id="IPR002078">
    <property type="entry name" value="Sigma_54_int"/>
</dbReference>
<dbReference type="RefSeq" id="WP_091818105.1">
    <property type="nucleotide sequence ID" value="NZ_FOCW01000010.1"/>
</dbReference>
<dbReference type="SMART" id="SM00382">
    <property type="entry name" value="AAA"/>
    <property type="match status" value="1"/>
</dbReference>
<dbReference type="GO" id="GO:0005524">
    <property type="term" value="F:ATP binding"/>
    <property type="evidence" value="ECO:0007669"/>
    <property type="project" value="UniProtKB-KW"/>
</dbReference>
<keyword evidence="4 7" id="KW-0238">DNA-binding</keyword>
<dbReference type="Pfam" id="PF25601">
    <property type="entry name" value="AAA_lid_14"/>
    <property type="match status" value="1"/>
</dbReference>
<keyword evidence="5" id="KW-0804">Transcription</keyword>
<dbReference type="Gene3D" id="3.30.450.20">
    <property type="entry name" value="PAS domain"/>
    <property type="match status" value="1"/>
</dbReference>
<sequence length="457" mass="50218">MSCEPDAPLPYEMLSYLDSLPEPHIVCDSGYRIRAANAAYQRIYGHSAGIIGQRCHQASHRSDIPCDQAGETCPLAQALQSGQRERVLHLHHTPQGEEYVQIELAPIHDAQGELRYFIEKMEPLRMHAHDGGPRLTGTSPAFRRMLEMVSRVAPSDAAVLLHGESGTGKELVAHALHESSHRRSHAFVVVECASLAETLFESELFGHEKGAFTGATHSKPGLVEAASGGTLFLDEVGDIPLGMQVKLLRLLETGTYRRVGSTELRHVDVRLISASHRSLPDMVAAGKFRQDLYYRLSTFPIRLPPLRERREDIPLLAAHLLQRVAPGRDMQLTPDALQRLQGWPFPGNVRELRNVLERACLLADGDTVEDGVLAQALQPEAAPWNQPAPASSIALPGAVPSAPGATLQQLERQALLQALQRHAGNRAQLARELGISERTLYRRLRQLQQDGALAPGC</sequence>
<dbReference type="InterPro" id="IPR025943">
    <property type="entry name" value="Sigma_54_int_dom_ATP-bd_2"/>
</dbReference>
<dbReference type="CDD" id="cd00009">
    <property type="entry name" value="AAA"/>
    <property type="match status" value="1"/>
</dbReference>
<dbReference type="SUPFAM" id="SSF52540">
    <property type="entry name" value="P-loop containing nucleoside triphosphate hydrolases"/>
    <property type="match status" value="1"/>
</dbReference>
<dbReference type="CDD" id="cd00130">
    <property type="entry name" value="PAS"/>
    <property type="match status" value="1"/>
</dbReference>
<evidence type="ECO:0000256" key="4">
    <source>
        <dbReference type="ARBA" id="ARBA00023125"/>
    </source>
</evidence>
<keyword evidence="2" id="KW-0067">ATP-binding</keyword>
<proteinExistence type="predicted"/>
<keyword evidence="3" id="KW-0805">Transcription regulation</keyword>
<dbReference type="InterPro" id="IPR025944">
    <property type="entry name" value="Sigma_54_int_dom_CS"/>
</dbReference>
<dbReference type="InterPro" id="IPR000014">
    <property type="entry name" value="PAS"/>
</dbReference>
<keyword evidence="8" id="KW-1185">Reference proteome</keyword>
<protein>
    <submittedName>
        <fullName evidence="7">Transcriptional regulator containing PAS, AAA-type ATPase, and DNA-binding Fis domains</fullName>
    </submittedName>
</protein>
<dbReference type="GO" id="GO:0043565">
    <property type="term" value="F:sequence-specific DNA binding"/>
    <property type="evidence" value="ECO:0007669"/>
    <property type="project" value="InterPro"/>
</dbReference>
<dbReference type="Pfam" id="PF02954">
    <property type="entry name" value="HTH_8"/>
    <property type="match status" value="1"/>
</dbReference>
<evidence type="ECO:0000313" key="8">
    <source>
        <dbReference type="Proteomes" id="UP000199531"/>
    </source>
</evidence>
<evidence type="ECO:0000259" key="6">
    <source>
        <dbReference type="PROSITE" id="PS50045"/>
    </source>
</evidence>
<evidence type="ECO:0000256" key="3">
    <source>
        <dbReference type="ARBA" id="ARBA00023015"/>
    </source>
</evidence>
<dbReference type="PRINTS" id="PR01590">
    <property type="entry name" value="HTHFIS"/>
</dbReference>
<dbReference type="InterPro" id="IPR009057">
    <property type="entry name" value="Homeodomain-like_sf"/>
</dbReference>
<evidence type="ECO:0000256" key="2">
    <source>
        <dbReference type="ARBA" id="ARBA00022840"/>
    </source>
</evidence>
<dbReference type="InterPro" id="IPR002197">
    <property type="entry name" value="HTH_Fis"/>
</dbReference>
<dbReference type="PANTHER" id="PTHR32071">
    <property type="entry name" value="TRANSCRIPTIONAL REGULATORY PROTEIN"/>
    <property type="match status" value="1"/>
</dbReference>
<dbReference type="FunFam" id="3.40.50.300:FF:000006">
    <property type="entry name" value="DNA-binding transcriptional regulator NtrC"/>
    <property type="match status" value="1"/>
</dbReference>
<organism evidence="7 8">
    <name type="scientific">Brachymonas denitrificans DSM 15123</name>
    <dbReference type="NCBI Taxonomy" id="1121117"/>
    <lineage>
        <taxon>Bacteria</taxon>
        <taxon>Pseudomonadati</taxon>
        <taxon>Pseudomonadota</taxon>
        <taxon>Betaproteobacteria</taxon>
        <taxon>Burkholderiales</taxon>
        <taxon>Comamonadaceae</taxon>
        <taxon>Brachymonas</taxon>
    </lineage>
</organism>
<evidence type="ECO:0000313" key="7">
    <source>
        <dbReference type="EMBL" id="SEN90602.1"/>
    </source>
</evidence>
<dbReference type="PROSITE" id="PS00688">
    <property type="entry name" value="SIGMA54_INTERACT_3"/>
    <property type="match status" value="1"/>
</dbReference>
<accession>A0A1H8KC70</accession>
<dbReference type="Gene3D" id="1.10.10.60">
    <property type="entry name" value="Homeodomain-like"/>
    <property type="match status" value="1"/>
</dbReference>
<dbReference type="SUPFAM" id="SSF55785">
    <property type="entry name" value="PYP-like sensor domain (PAS domain)"/>
    <property type="match status" value="1"/>
</dbReference>